<feature type="binding site" evidence="7">
    <location>
        <position position="144"/>
    </location>
    <ligand>
        <name>Zn(2+)</name>
        <dbReference type="ChEBI" id="CHEBI:29105"/>
    </ligand>
</feature>
<comment type="cofactor">
    <cofactor evidence="7">
        <name>Zn(2+)</name>
        <dbReference type="ChEBI" id="CHEBI:29105"/>
    </cofactor>
    <text evidence="7">Binds 1 zinc ion per subunit.</text>
</comment>
<keyword evidence="4 7" id="KW-0862">Zinc</keyword>
<dbReference type="PROSITE" id="PS51318">
    <property type="entry name" value="TAT"/>
    <property type="match status" value="1"/>
</dbReference>
<dbReference type="Proteomes" id="UP000593737">
    <property type="component" value="Chromosome"/>
</dbReference>
<dbReference type="AlphaFoldDB" id="A0A7S8FBL2"/>
<evidence type="ECO:0000256" key="2">
    <source>
        <dbReference type="ARBA" id="ARBA00012925"/>
    </source>
</evidence>
<evidence type="ECO:0000256" key="1">
    <source>
        <dbReference type="ARBA" id="ARBA00006217"/>
    </source>
</evidence>
<gene>
    <name evidence="8" type="ORF">Nkreftii_000604</name>
</gene>
<dbReference type="Gene3D" id="3.40.1050.10">
    <property type="entry name" value="Carbonic anhydrase"/>
    <property type="match status" value="1"/>
</dbReference>
<sequence>MLTTDVGRRQLLHTVLSGAVLGAAAQAGIELGSPRKLHAQIGLSPDEALQEMLTGNQRFAANQLTSIRHDLIIMKERTVNKQAPFAAVLTCADSRIPVELVFDQTIGHIFVTRVAGNVVTPEIVASLEFGVAVLGVKALLVIGHSNCGAVKAAMTTENVPGQISVLYQRIHPAIEKSGGNLEKAIHANSKIQAELLRASSTVIREATKAGQLRVDSAVYDLATGKVSVI</sequence>
<comment type="similarity">
    <text evidence="1">Belongs to the beta-class carbonic anhydrase family.</text>
</comment>
<dbReference type="InterPro" id="IPR036874">
    <property type="entry name" value="Carbonic_anhydrase_sf"/>
</dbReference>
<organism evidence="8 9">
    <name type="scientific">Candidatus Nitrospira kreftii</name>
    <dbReference type="NCBI Taxonomy" id="2652173"/>
    <lineage>
        <taxon>Bacteria</taxon>
        <taxon>Pseudomonadati</taxon>
        <taxon>Nitrospirota</taxon>
        <taxon>Nitrospiria</taxon>
        <taxon>Nitrospirales</taxon>
        <taxon>Nitrospiraceae</taxon>
        <taxon>Nitrospira</taxon>
    </lineage>
</organism>
<proteinExistence type="inferred from homology"/>
<keyword evidence="5 8" id="KW-0456">Lyase</keyword>
<accession>A0A7S8FBL2</accession>
<dbReference type="InterPro" id="IPR001765">
    <property type="entry name" value="Carbonic_anhydrase"/>
</dbReference>
<dbReference type="SUPFAM" id="SSF53056">
    <property type="entry name" value="beta-carbonic anhydrase, cab"/>
    <property type="match status" value="1"/>
</dbReference>
<dbReference type="CDD" id="cd03378">
    <property type="entry name" value="beta_CA_cladeC"/>
    <property type="match status" value="1"/>
</dbReference>
<dbReference type="Pfam" id="PF00484">
    <property type="entry name" value="Pro_CA"/>
    <property type="match status" value="1"/>
</dbReference>
<feature type="binding site" evidence="7">
    <location>
        <position position="147"/>
    </location>
    <ligand>
        <name>Zn(2+)</name>
        <dbReference type="ChEBI" id="CHEBI:29105"/>
    </ligand>
</feature>
<evidence type="ECO:0000256" key="4">
    <source>
        <dbReference type="ARBA" id="ARBA00022833"/>
    </source>
</evidence>
<evidence type="ECO:0000313" key="8">
    <source>
        <dbReference type="EMBL" id="QPD02830.1"/>
    </source>
</evidence>
<comment type="catalytic activity">
    <reaction evidence="6">
        <text>hydrogencarbonate + H(+) = CO2 + H2O</text>
        <dbReference type="Rhea" id="RHEA:10748"/>
        <dbReference type="ChEBI" id="CHEBI:15377"/>
        <dbReference type="ChEBI" id="CHEBI:15378"/>
        <dbReference type="ChEBI" id="CHEBI:16526"/>
        <dbReference type="ChEBI" id="CHEBI:17544"/>
        <dbReference type="EC" id="4.2.1.1"/>
    </reaction>
</comment>
<name>A0A7S8FBL2_9BACT</name>
<dbReference type="InterPro" id="IPR006311">
    <property type="entry name" value="TAT_signal"/>
</dbReference>
<reference evidence="8 9" key="1">
    <citation type="journal article" date="2020" name="ISME J.">
        <title>Enrichment and physiological characterization of a novel comammox Nitrospira indicates ammonium inhibition of complete nitrification.</title>
        <authorList>
            <person name="Sakoula D."/>
            <person name="Koch H."/>
            <person name="Frank J."/>
            <person name="Jetten M.S.M."/>
            <person name="van Kessel M.A.H.J."/>
            <person name="Lucker S."/>
        </authorList>
    </citation>
    <scope>NUCLEOTIDE SEQUENCE [LARGE SCALE GENOMIC DNA]</scope>
    <source>
        <strain evidence="8">Comreactor17</strain>
    </source>
</reference>
<keyword evidence="3 7" id="KW-0479">Metal-binding</keyword>
<dbReference type="KEGG" id="nkf:Nkreftii_000604"/>
<evidence type="ECO:0000256" key="7">
    <source>
        <dbReference type="PIRSR" id="PIRSR601765-1"/>
    </source>
</evidence>
<dbReference type="GO" id="GO:0008270">
    <property type="term" value="F:zinc ion binding"/>
    <property type="evidence" value="ECO:0007669"/>
    <property type="project" value="InterPro"/>
</dbReference>
<dbReference type="EMBL" id="CP047423">
    <property type="protein sequence ID" value="QPD02830.1"/>
    <property type="molecule type" value="Genomic_DNA"/>
</dbReference>
<protein>
    <recommendedName>
        <fullName evidence="2">carbonic anhydrase</fullName>
        <ecNumber evidence="2">4.2.1.1</ecNumber>
    </recommendedName>
</protein>
<feature type="binding site" evidence="7">
    <location>
        <position position="93"/>
    </location>
    <ligand>
        <name>Zn(2+)</name>
        <dbReference type="ChEBI" id="CHEBI:29105"/>
    </ligand>
</feature>
<evidence type="ECO:0000313" key="9">
    <source>
        <dbReference type="Proteomes" id="UP000593737"/>
    </source>
</evidence>
<dbReference type="PANTHER" id="PTHR11002:SF76">
    <property type="entry name" value="CARBONIC ANHYDRASE"/>
    <property type="match status" value="1"/>
</dbReference>
<evidence type="ECO:0000256" key="6">
    <source>
        <dbReference type="ARBA" id="ARBA00048348"/>
    </source>
</evidence>
<dbReference type="GO" id="GO:0004089">
    <property type="term" value="F:carbonate dehydratase activity"/>
    <property type="evidence" value="ECO:0007669"/>
    <property type="project" value="UniProtKB-EC"/>
</dbReference>
<feature type="binding site" evidence="7">
    <location>
        <position position="91"/>
    </location>
    <ligand>
        <name>Zn(2+)</name>
        <dbReference type="ChEBI" id="CHEBI:29105"/>
    </ligand>
</feature>
<dbReference type="SMART" id="SM00947">
    <property type="entry name" value="Pro_CA"/>
    <property type="match status" value="1"/>
</dbReference>
<evidence type="ECO:0000256" key="5">
    <source>
        <dbReference type="ARBA" id="ARBA00023239"/>
    </source>
</evidence>
<evidence type="ECO:0000256" key="3">
    <source>
        <dbReference type="ARBA" id="ARBA00022723"/>
    </source>
</evidence>
<dbReference type="PANTHER" id="PTHR11002">
    <property type="entry name" value="CARBONIC ANHYDRASE"/>
    <property type="match status" value="1"/>
</dbReference>
<dbReference type="EC" id="4.2.1.1" evidence="2"/>